<sequence length="299" mass="32560">MRRELKGGSSLKCFALYVLRLRFVCSGLEYPFYDAFVLGPKTTPNPTFLLRTLPSKFAIPVSGFSPSARGFDTTLAPLATAEELLTSLAKAFFSTETSPSSSTTTTQTTPKTTSATSTTTIITTTAAPARPVSSTTTTSTTTITPTTISTVSTETTPYDSTHTALESESATSFTEDLSTEETSDPIATPHSKETHVYGSNPNYEAYSNPPSYIYAQKTGGQVRMDWDVPETTLCDTYFVNYTVLTAEEPKTLSVASPDPFIHTKMFSGHKVEVSVHHVRARFRQSSVGSFKEPRAHTKY</sequence>
<feature type="compositionally biased region" description="Low complexity" evidence="1">
    <location>
        <begin position="96"/>
        <end position="157"/>
    </location>
</feature>
<organism evidence="2 3">
    <name type="scientific">Steinernema glaseri</name>
    <dbReference type="NCBI Taxonomy" id="37863"/>
    <lineage>
        <taxon>Eukaryota</taxon>
        <taxon>Metazoa</taxon>
        <taxon>Ecdysozoa</taxon>
        <taxon>Nematoda</taxon>
        <taxon>Chromadorea</taxon>
        <taxon>Rhabditida</taxon>
        <taxon>Tylenchina</taxon>
        <taxon>Panagrolaimomorpha</taxon>
        <taxon>Strongyloidoidea</taxon>
        <taxon>Steinernematidae</taxon>
        <taxon>Steinernema</taxon>
    </lineage>
</organism>
<feature type="region of interest" description="Disordered" evidence="1">
    <location>
        <begin position="96"/>
        <end position="200"/>
    </location>
</feature>
<evidence type="ECO:0000313" key="2">
    <source>
        <dbReference type="Proteomes" id="UP000095287"/>
    </source>
</evidence>
<protein>
    <submittedName>
        <fullName evidence="3">Fibronectin type-III domain-containing protein</fullName>
    </submittedName>
</protein>
<evidence type="ECO:0000256" key="1">
    <source>
        <dbReference type="SAM" id="MobiDB-lite"/>
    </source>
</evidence>
<dbReference type="WBParaSite" id="L893_g20622.t1">
    <property type="protein sequence ID" value="L893_g20622.t1"/>
    <property type="gene ID" value="L893_g20622"/>
</dbReference>
<keyword evidence="2" id="KW-1185">Reference proteome</keyword>
<accession>A0A1I7YXV5</accession>
<feature type="compositionally biased region" description="Polar residues" evidence="1">
    <location>
        <begin position="158"/>
        <end position="176"/>
    </location>
</feature>
<dbReference type="Proteomes" id="UP000095287">
    <property type="component" value="Unplaced"/>
</dbReference>
<evidence type="ECO:0000313" key="3">
    <source>
        <dbReference type="WBParaSite" id="L893_g20622.t1"/>
    </source>
</evidence>
<reference evidence="3" key="1">
    <citation type="submission" date="2016-11" db="UniProtKB">
        <authorList>
            <consortium name="WormBaseParasite"/>
        </authorList>
    </citation>
    <scope>IDENTIFICATION</scope>
</reference>
<dbReference type="AlphaFoldDB" id="A0A1I7YXV5"/>
<proteinExistence type="predicted"/>
<name>A0A1I7YXV5_9BILA</name>